<dbReference type="SUPFAM" id="SSF46785">
    <property type="entry name" value="Winged helix' DNA-binding domain"/>
    <property type="match status" value="1"/>
</dbReference>
<dbReference type="EMBL" id="CP065592">
    <property type="protein sequence ID" value="QPQ56097.1"/>
    <property type="molecule type" value="Genomic_DNA"/>
</dbReference>
<sequence>MTPQIAHDALDMIEYREAPSILIFTDSEAATTRAAASAKRAGYRVQGVAGIANGLERLGEQIALDAVLVEVDGDQGAVMDRLLDRLNQAAREARHATIVSVPAHMIDAVAARTADPSVYQLVDATDADREEALRLAAQPSRPFLHDVGKGNAPIRLQQLSEEVSRIAGILANLSEEEKDGAAETGAAGVTAQQVRGMIRARRLRDQYFGADLFADPAWDMLLDLMAARLERQRVAVSSLCIAAAVPATTALRWIKTLTEHGLFVRSADPEDGRRVYIELSEGAAAALSAYLRAAQRQSPFLS</sequence>
<protein>
    <submittedName>
        <fullName evidence="2">Winged helix DNA-binding protein</fullName>
    </submittedName>
</protein>
<dbReference type="Pfam" id="PF13463">
    <property type="entry name" value="HTH_27"/>
    <property type="match status" value="1"/>
</dbReference>
<evidence type="ECO:0000313" key="2">
    <source>
        <dbReference type="EMBL" id="QPQ56097.1"/>
    </source>
</evidence>
<evidence type="ECO:0000259" key="1">
    <source>
        <dbReference type="Pfam" id="PF13463"/>
    </source>
</evidence>
<gene>
    <name evidence="2" type="ORF">IC614_05890</name>
</gene>
<dbReference type="RefSeq" id="WP_200972957.1">
    <property type="nucleotide sequence ID" value="NZ_CP065592.1"/>
</dbReference>
<dbReference type="Gene3D" id="1.10.10.10">
    <property type="entry name" value="Winged helix-like DNA-binding domain superfamily/Winged helix DNA-binding domain"/>
    <property type="match status" value="1"/>
</dbReference>
<dbReference type="GO" id="GO:0003700">
    <property type="term" value="F:DNA-binding transcription factor activity"/>
    <property type="evidence" value="ECO:0007669"/>
    <property type="project" value="InterPro"/>
</dbReference>
<proteinExistence type="predicted"/>
<dbReference type="InterPro" id="IPR000835">
    <property type="entry name" value="HTH_MarR-typ"/>
</dbReference>
<dbReference type="InterPro" id="IPR036388">
    <property type="entry name" value="WH-like_DNA-bd_sf"/>
</dbReference>
<organism evidence="2 3">
    <name type="scientific">Allosphingosinicella flava</name>
    <dbReference type="NCBI Taxonomy" id="2771430"/>
    <lineage>
        <taxon>Bacteria</taxon>
        <taxon>Pseudomonadati</taxon>
        <taxon>Pseudomonadota</taxon>
        <taxon>Alphaproteobacteria</taxon>
        <taxon>Sphingomonadales</taxon>
        <taxon>Sphingomonadaceae</taxon>
        <taxon>Allosphingosinicella</taxon>
    </lineage>
</organism>
<name>A0A7T2GLN3_9SPHN</name>
<reference evidence="2 3" key="1">
    <citation type="submission" date="2020-11" db="EMBL/GenBank/DDBJ databases">
        <title>Genome seq and assembly of Sphingosinicella sp.</title>
        <authorList>
            <person name="Chhetri G."/>
        </authorList>
    </citation>
    <scope>NUCLEOTIDE SEQUENCE [LARGE SCALE GENOMIC DNA]</scope>
    <source>
        <strain evidence="2 3">UDD2</strain>
    </source>
</reference>
<dbReference type="InterPro" id="IPR036390">
    <property type="entry name" value="WH_DNA-bd_sf"/>
</dbReference>
<evidence type="ECO:0000313" key="3">
    <source>
        <dbReference type="Proteomes" id="UP000594873"/>
    </source>
</evidence>
<keyword evidence="3" id="KW-1185">Reference proteome</keyword>
<feature type="domain" description="HTH marR-type" evidence="1">
    <location>
        <begin position="232"/>
        <end position="282"/>
    </location>
</feature>
<keyword evidence="2" id="KW-0238">DNA-binding</keyword>
<dbReference type="AlphaFoldDB" id="A0A7T2GLN3"/>
<dbReference type="GO" id="GO:0003677">
    <property type="term" value="F:DNA binding"/>
    <property type="evidence" value="ECO:0007669"/>
    <property type="project" value="UniProtKB-KW"/>
</dbReference>
<dbReference type="KEGG" id="sflv:IC614_05890"/>
<dbReference type="Proteomes" id="UP000594873">
    <property type="component" value="Chromosome"/>
</dbReference>
<accession>A0A7T2GLN3</accession>